<dbReference type="EMBL" id="JAQNDO010000001">
    <property type="protein sequence ID" value="MDC0741525.1"/>
    <property type="molecule type" value="Genomic_DNA"/>
</dbReference>
<dbReference type="RefSeq" id="WP_271916810.1">
    <property type="nucleotide sequence ID" value="NZ_JAQNDO010000001.1"/>
</dbReference>
<feature type="compositionally biased region" description="Polar residues" evidence="4">
    <location>
        <begin position="214"/>
        <end position="224"/>
    </location>
</feature>
<dbReference type="InterPro" id="IPR037257">
    <property type="entry name" value="T2SS_E_N_sf"/>
</dbReference>
<feature type="repeat" description="TPR" evidence="3">
    <location>
        <begin position="512"/>
        <end position="545"/>
    </location>
</feature>
<dbReference type="PANTHER" id="PTHR44591:SF3">
    <property type="entry name" value="RESPONSE REGULATORY DOMAIN-CONTAINING PROTEIN"/>
    <property type="match status" value="1"/>
</dbReference>
<gene>
    <name evidence="6" type="ORF">POL67_09225</name>
</gene>
<accession>A0ABT5EI80</accession>
<reference evidence="6 7" key="1">
    <citation type="submission" date="2022-11" db="EMBL/GenBank/DDBJ databases">
        <title>Minimal conservation of predation-associated metabolite biosynthetic gene clusters underscores biosynthetic potential of Myxococcota including descriptions for ten novel species: Archangium lansinium sp. nov., Myxococcus landrumus sp. nov., Nannocystis bai.</title>
        <authorList>
            <person name="Ahearne A."/>
            <person name="Stevens C."/>
            <person name="Dowd S."/>
        </authorList>
    </citation>
    <scope>NUCLEOTIDE SEQUENCE [LARGE SCALE GENOMIC DNA]</scope>
    <source>
        <strain evidence="6 7">RJM3</strain>
    </source>
</reference>
<evidence type="ECO:0000313" key="6">
    <source>
        <dbReference type="EMBL" id="MDC0741525.1"/>
    </source>
</evidence>
<dbReference type="Pfam" id="PF00072">
    <property type="entry name" value="Response_reg"/>
    <property type="match status" value="1"/>
</dbReference>
<name>A0ABT5EI80_9BACT</name>
<dbReference type="InterPro" id="IPR011990">
    <property type="entry name" value="TPR-like_helical_dom_sf"/>
</dbReference>
<dbReference type="PROSITE" id="PS50110">
    <property type="entry name" value="RESPONSE_REGULATORY"/>
    <property type="match status" value="1"/>
</dbReference>
<evidence type="ECO:0000256" key="3">
    <source>
        <dbReference type="PROSITE-ProRule" id="PRU00339"/>
    </source>
</evidence>
<dbReference type="SMART" id="SM00028">
    <property type="entry name" value="TPR"/>
    <property type="match status" value="3"/>
</dbReference>
<evidence type="ECO:0000259" key="5">
    <source>
        <dbReference type="PROSITE" id="PS50110"/>
    </source>
</evidence>
<evidence type="ECO:0000313" key="7">
    <source>
        <dbReference type="Proteomes" id="UP001221411"/>
    </source>
</evidence>
<dbReference type="Gene3D" id="3.30.300.160">
    <property type="entry name" value="Type II secretion system, protein E, N-terminal domain"/>
    <property type="match status" value="1"/>
</dbReference>
<keyword evidence="1 2" id="KW-0597">Phosphoprotein</keyword>
<dbReference type="Gene3D" id="1.25.40.10">
    <property type="entry name" value="Tetratricopeptide repeat domain"/>
    <property type="match status" value="1"/>
</dbReference>
<dbReference type="SMART" id="SM00448">
    <property type="entry name" value="REC"/>
    <property type="match status" value="1"/>
</dbReference>
<dbReference type="InterPro" id="IPR007831">
    <property type="entry name" value="T2SS_GspE_N"/>
</dbReference>
<dbReference type="InterPro" id="IPR011006">
    <property type="entry name" value="CheY-like_superfamily"/>
</dbReference>
<organism evidence="6 7">
    <name type="scientific">Polyangium mundeleinium</name>
    <dbReference type="NCBI Taxonomy" id="2995306"/>
    <lineage>
        <taxon>Bacteria</taxon>
        <taxon>Pseudomonadati</taxon>
        <taxon>Myxococcota</taxon>
        <taxon>Polyangia</taxon>
        <taxon>Polyangiales</taxon>
        <taxon>Polyangiaceae</taxon>
        <taxon>Polyangium</taxon>
    </lineage>
</organism>
<dbReference type="Pfam" id="PF05157">
    <property type="entry name" value="MshEN"/>
    <property type="match status" value="1"/>
</dbReference>
<evidence type="ECO:0000256" key="4">
    <source>
        <dbReference type="SAM" id="MobiDB-lite"/>
    </source>
</evidence>
<keyword evidence="3" id="KW-0802">TPR repeat</keyword>
<dbReference type="SUPFAM" id="SSF48452">
    <property type="entry name" value="TPR-like"/>
    <property type="match status" value="1"/>
</dbReference>
<feature type="modified residue" description="4-aspartylphosphate" evidence="2">
    <location>
        <position position="355"/>
    </location>
</feature>
<dbReference type="Proteomes" id="UP001221411">
    <property type="component" value="Unassembled WGS sequence"/>
</dbReference>
<protein>
    <submittedName>
        <fullName evidence="6">Response regulator</fullName>
    </submittedName>
</protein>
<dbReference type="InterPro" id="IPR050595">
    <property type="entry name" value="Bact_response_regulator"/>
</dbReference>
<feature type="region of interest" description="Disordered" evidence="4">
    <location>
        <begin position="196"/>
        <end position="227"/>
    </location>
</feature>
<dbReference type="PROSITE" id="PS50005">
    <property type="entry name" value="TPR"/>
    <property type="match status" value="1"/>
</dbReference>
<feature type="domain" description="Response regulatory" evidence="5">
    <location>
        <begin position="306"/>
        <end position="425"/>
    </location>
</feature>
<sequence length="559" mass="60724">MAWKPGKRGARRGTLLLGPGAPVRILPGISPSDTVEAEARDGVEIPTKKPIGKILVQQRALSEEQLERALAAGKGSPVPLASRLTEAGTISELAALKALSEQNGVPGVDLKQVCLKLTDLAIVPRGVAIQHKLLPVLVRDDKVHLAMAAPTNRKIIDEIEFTTGKRVFPYVALEGQLLKVIPAAYEMRERGESHYVGPNCPPEVRRKAGIPLPTRTQGGATTETPPLEGSILGPMPTAAEGSQAAIPPPKRVTTRNQIGAIVDDAMQRAAADADVSDADFGKAPRDLSVIAGPGALRPPRQPGERTVLVVDDEVEIRNILRLVLEQRGYRVLEADRGEAALRILKEDVPDAIVLDAMLPGELHGFDIARQLKGSERYGHIPIVIVSAVYRGWRFAEDLKASYKVDAYVEKPFRVTDVIEALERAIEQAQGKAAPVDPERISAEAEKKLAAGIASYQAGKFDEAIGFLREGTKIDPLAYRLHFHLGLLLGKRGQIYDAISELETALRINDRHFPALKNLAVLYQKAGFRNKAVEVWERALRAAPDEPTRQSIKEILVGLL</sequence>
<dbReference type="SUPFAM" id="SSF160246">
    <property type="entry name" value="EspE N-terminal domain-like"/>
    <property type="match status" value="1"/>
</dbReference>
<dbReference type="PANTHER" id="PTHR44591">
    <property type="entry name" value="STRESS RESPONSE REGULATOR PROTEIN 1"/>
    <property type="match status" value="1"/>
</dbReference>
<evidence type="ECO:0000256" key="2">
    <source>
        <dbReference type="PROSITE-ProRule" id="PRU00169"/>
    </source>
</evidence>
<dbReference type="InterPro" id="IPR001789">
    <property type="entry name" value="Sig_transdc_resp-reg_receiver"/>
</dbReference>
<keyword evidence="7" id="KW-1185">Reference proteome</keyword>
<dbReference type="Gene3D" id="3.40.50.2300">
    <property type="match status" value="1"/>
</dbReference>
<dbReference type="SUPFAM" id="SSF52172">
    <property type="entry name" value="CheY-like"/>
    <property type="match status" value="1"/>
</dbReference>
<evidence type="ECO:0000256" key="1">
    <source>
        <dbReference type="ARBA" id="ARBA00022553"/>
    </source>
</evidence>
<comment type="caution">
    <text evidence="6">The sequence shown here is derived from an EMBL/GenBank/DDBJ whole genome shotgun (WGS) entry which is preliminary data.</text>
</comment>
<dbReference type="InterPro" id="IPR019734">
    <property type="entry name" value="TPR_rpt"/>
</dbReference>
<proteinExistence type="predicted"/>